<reference evidence="5" key="2">
    <citation type="submission" date="2025-09" db="UniProtKB">
        <authorList>
            <consortium name="Ensembl"/>
        </authorList>
    </citation>
    <scope>IDENTIFICATION</scope>
</reference>
<reference evidence="5" key="1">
    <citation type="submission" date="2025-08" db="UniProtKB">
        <authorList>
            <consortium name="Ensembl"/>
        </authorList>
    </citation>
    <scope>IDENTIFICATION</scope>
</reference>
<dbReference type="InterPro" id="IPR003599">
    <property type="entry name" value="Ig_sub"/>
</dbReference>
<dbReference type="AlphaFoldDB" id="A0A3Q3DXY9"/>
<dbReference type="PROSITE" id="PS50835">
    <property type="entry name" value="IG_LIKE"/>
    <property type="match status" value="4"/>
</dbReference>
<name>A0A3Q3DXY9_HIPCM</name>
<dbReference type="SUPFAM" id="SSF48726">
    <property type="entry name" value="Immunoglobulin"/>
    <property type="match status" value="4"/>
</dbReference>
<dbReference type="GeneID" id="109512133"/>
<keyword evidence="2" id="KW-0812">Transmembrane</keyword>
<feature type="chain" id="PRO_5018593448" evidence="3">
    <location>
        <begin position="33"/>
        <end position="784"/>
    </location>
</feature>
<feature type="domain" description="Ig-like" evidence="4">
    <location>
        <begin position="344"/>
        <end position="428"/>
    </location>
</feature>
<feature type="domain" description="Ig-like" evidence="4">
    <location>
        <begin position="154"/>
        <end position="248"/>
    </location>
</feature>
<evidence type="ECO:0000256" key="2">
    <source>
        <dbReference type="SAM" id="Phobius"/>
    </source>
</evidence>
<feature type="domain" description="Ig-like" evidence="4">
    <location>
        <begin position="258"/>
        <end position="337"/>
    </location>
</feature>
<dbReference type="InterPro" id="IPR036179">
    <property type="entry name" value="Ig-like_dom_sf"/>
</dbReference>
<dbReference type="Pfam" id="PF13927">
    <property type="entry name" value="Ig_3"/>
    <property type="match status" value="1"/>
</dbReference>
<dbReference type="SMART" id="SM00409">
    <property type="entry name" value="IG"/>
    <property type="match status" value="4"/>
</dbReference>
<dbReference type="SMART" id="SM00408">
    <property type="entry name" value="IGc2"/>
    <property type="match status" value="2"/>
</dbReference>
<protein>
    <submittedName>
        <fullName evidence="5">Myelin-associated glycoprotein-like</fullName>
    </submittedName>
</protein>
<dbReference type="InterPro" id="IPR007110">
    <property type="entry name" value="Ig-like_dom"/>
</dbReference>
<dbReference type="Proteomes" id="UP000264820">
    <property type="component" value="Unplaced"/>
</dbReference>
<feature type="transmembrane region" description="Helical" evidence="2">
    <location>
        <begin position="620"/>
        <end position="644"/>
    </location>
</feature>
<dbReference type="OrthoDB" id="6413693at2759"/>
<evidence type="ECO:0000256" key="3">
    <source>
        <dbReference type="SAM" id="SignalP"/>
    </source>
</evidence>
<evidence type="ECO:0000259" key="4">
    <source>
        <dbReference type="PROSITE" id="PS50835"/>
    </source>
</evidence>
<dbReference type="OMA" id="DCTTIFS"/>
<dbReference type="GeneTree" id="ENSGT01150000286924"/>
<dbReference type="InterPro" id="IPR013783">
    <property type="entry name" value="Ig-like_fold"/>
</dbReference>
<organism evidence="5 6">
    <name type="scientific">Hippocampus comes</name>
    <name type="common">Tiger tail seahorse</name>
    <dbReference type="NCBI Taxonomy" id="109280"/>
    <lineage>
        <taxon>Eukaryota</taxon>
        <taxon>Metazoa</taxon>
        <taxon>Chordata</taxon>
        <taxon>Craniata</taxon>
        <taxon>Vertebrata</taxon>
        <taxon>Euteleostomi</taxon>
        <taxon>Actinopterygii</taxon>
        <taxon>Neopterygii</taxon>
        <taxon>Teleostei</taxon>
        <taxon>Neoteleostei</taxon>
        <taxon>Acanthomorphata</taxon>
        <taxon>Syngnathiaria</taxon>
        <taxon>Syngnathiformes</taxon>
        <taxon>Syngnathoidei</taxon>
        <taxon>Syngnathidae</taxon>
        <taxon>Hippocampus</taxon>
    </lineage>
</organism>
<feature type="compositionally biased region" description="Low complexity" evidence="1">
    <location>
        <begin position="773"/>
        <end position="784"/>
    </location>
</feature>
<evidence type="ECO:0000256" key="1">
    <source>
        <dbReference type="SAM" id="MobiDB-lite"/>
    </source>
</evidence>
<keyword evidence="3" id="KW-0732">Signal</keyword>
<feature type="compositionally biased region" description="Basic and acidic residues" evidence="1">
    <location>
        <begin position="729"/>
        <end position="745"/>
    </location>
</feature>
<dbReference type="Ensembl" id="ENSHCOT00000015712.1">
    <property type="protein sequence ID" value="ENSHCOP00000023461.1"/>
    <property type="gene ID" value="ENSHCOG00000012002.1"/>
</dbReference>
<feature type="compositionally biased region" description="Acidic residues" evidence="1">
    <location>
        <begin position="746"/>
        <end position="761"/>
    </location>
</feature>
<dbReference type="PANTHER" id="PTHR46484:SF8">
    <property type="entry name" value="B-CELL RECEPTOR CD22-LIKE-RELATED"/>
    <property type="match status" value="1"/>
</dbReference>
<evidence type="ECO:0000313" key="6">
    <source>
        <dbReference type="Proteomes" id="UP000264820"/>
    </source>
</evidence>
<dbReference type="InterPro" id="IPR003598">
    <property type="entry name" value="Ig_sub2"/>
</dbReference>
<proteinExistence type="predicted"/>
<dbReference type="STRING" id="109280.ENSHCOP00000023461"/>
<feature type="signal peptide" evidence="3">
    <location>
        <begin position="1"/>
        <end position="32"/>
    </location>
</feature>
<evidence type="ECO:0000313" key="5">
    <source>
        <dbReference type="Ensembl" id="ENSHCOP00000023461.1"/>
    </source>
</evidence>
<accession>A0A3Q3DXY9</accession>
<keyword evidence="2" id="KW-1133">Transmembrane helix</keyword>
<keyword evidence="2" id="KW-0472">Membrane</keyword>
<sequence length="784" mass="86267">MFLCINKERKNPKMIHITKFFLLCGLLEGSLCQEWATMLPSSVQGMSGSCIRIPCRFTMPPGWDSFLDRTCAAIWMRGYYRTLMFDSRLTREESALRNVLQGNLTGNLQEKDCSTILEDMTEQYDDYYFRLECDNSLKFNFVQSVLVYIKDSAPVPTIIPNEAEVQEGTALVLECWTPAPCPMLPPLLTWTPQLGDVTEVVKEAEGQTAARVIAVMNFNASYQHNRLEVTCSAIYRRQAGRTEVSTKSLLRLQVLHGPKNTSVSYPGPVTAGMSVTLTCNTIANPVVRGYFWYLVGGDQVTQVGRRKRLIIDVTEDSPSFQCGVINRYGEQNSSVITIDVQFPPKDTTVIVEPPGVILEGTPVILLCQSQANPPVHNYSWSINGGEYLEIGDLLTLDAAQPRHTGEYRCMAKNAVGEQASPVVHLDVQYPPKNTTVSMSPPGSLPEGSTVTLRCTSVANPPAINITWYRVNAGEKTPMGSGQEITFNVTKLSRDTFYCENRNVHGGQSAQPIAIDVTFAPEILTSSHCQDVSAQTRCTCDSQANPLPSLQWELSGVLVNHSDKSPITEEGLDSATRRSVIIMQRLDGEEFVSSLVCISFNPFGFDTLAFNMSSPAARTDVTVLVGSAVGVVTMLILSLLLLLYICRKTKGTFPSNDRQADNATDFLVTNETHTSDGNAIYANDKDLTKDAAPDDEQLHYAHVSVIQLQARDRAEIRGLSSVTSEYAEIRLRPVGGDKGEEPRADTEPDPEPDPVPDPEPEEEKMVADTPSGQEVASEEVAASME</sequence>
<dbReference type="PANTHER" id="PTHR46484">
    <property type="entry name" value="SI:CH211-171H4.5-RELATED"/>
    <property type="match status" value="1"/>
</dbReference>
<dbReference type="Gene3D" id="2.60.40.10">
    <property type="entry name" value="Immunoglobulins"/>
    <property type="match status" value="5"/>
</dbReference>
<dbReference type="KEGG" id="hcq:109512133"/>
<dbReference type="Pfam" id="PF13895">
    <property type="entry name" value="Ig_2"/>
    <property type="match status" value="1"/>
</dbReference>
<feature type="region of interest" description="Disordered" evidence="1">
    <location>
        <begin position="729"/>
        <end position="784"/>
    </location>
</feature>
<dbReference type="RefSeq" id="XP_019719205.1">
    <property type="nucleotide sequence ID" value="XM_019863646.1"/>
</dbReference>
<feature type="domain" description="Ig-like" evidence="4">
    <location>
        <begin position="431"/>
        <end position="517"/>
    </location>
</feature>
<keyword evidence="6" id="KW-1185">Reference proteome</keyword>